<name>A0A6L2NF02_TANCI</name>
<reference evidence="3" key="1">
    <citation type="journal article" date="2019" name="Sci. Rep.">
        <title>Draft genome of Tanacetum cinerariifolium, the natural source of mosquito coil.</title>
        <authorList>
            <person name="Yamashiro T."/>
            <person name="Shiraishi A."/>
            <person name="Satake H."/>
            <person name="Nakayama K."/>
        </authorList>
    </citation>
    <scope>NUCLEOTIDE SEQUENCE</scope>
</reference>
<sequence>MDVKSAFLNGFINEKVYVAQPSGFIDFAKPNYVYRFKKALYGQKKPQKVGDYIDCKSTSGVYTFMGCCLTSWFLKKQTALAISKTKVEYVSAGKACQQDLWMKRALIDYGVRYEFAEKVTDEELISKELIKFRLGGHGHSLIFLEFVHRSTGQTIRSLVLRVLQKMITYGLCQRMTSDDKIKRNEIWLMSMFEDRNQLRSLDATTLNELNVLNGRLIAEDPDLGVLSQEGSREAKRPRVKPRNQEKKPRGYFPLSSGNTSLDPSDDLSKYLLTLLATSLFHDDHYIKVMHAYDAIIPPQTPIPPPIIVPPSPMLSLIFNPQEFFIPEELLPPKEQVIYLTSSTTNLMVPKRTSTSVAPAMNQAAIWQLIDDFVVAALKAQAANMANTDNTNRNLKPRETHAIRKCTYKEFMSYQPFYFNGTEGVVGLICWFKRTESVFSRSNYTKDCRVKFATGTLTEDAFS</sequence>
<gene>
    <name evidence="3" type="ORF">Tci_056789</name>
</gene>
<dbReference type="AlphaFoldDB" id="A0A6L2NF02"/>
<comment type="caution">
    <text evidence="3">The sequence shown here is derived from an EMBL/GenBank/DDBJ whole genome shotgun (WGS) entry which is preliminary data.</text>
</comment>
<keyword evidence="3" id="KW-0695">RNA-directed DNA polymerase</keyword>
<organism evidence="3">
    <name type="scientific">Tanacetum cinerariifolium</name>
    <name type="common">Dalmatian daisy</name>
    <name type="synonym">Chrysanthemum cinerariifolium</name>
    <dbReference type="NCBI Taxonomy" id="118510"/>
    <lineage>
        <taxon>Eukaryota</taxon>
        <taxon>Viridiplantae</taxon>
        <taxon>Streptophyta</taxon>
        <taxon>Embryophyta</taxon>
        <taxon>Tracheophyta</taxon>
        <taxon>Spermatophyta</taxon>
        <taxon>Magnoliopsida</taxon>
        <taxon>eudicotyledons</taxon>
        <taxon>Gunneridae</taxon>
        <taxon>Pentapetalae</taxon>
        <taxon>asterids</taxon>
        <taxon>campanulids</taxon>
        <taxon>Asterales</taxon>
        <taxon>Asteraceae</taxon>
        <taxon>Asteroideae</taxon>
        <taxon>Anthemideae</taxon>
        <taxon>Anthemidinae</taxon>
        <taxon>Tanacetum</taxon>
    </lineage>
</organism>
<keyword evidence="3" id="KW-0808">Transferase</keyword>
<protein>
    <submittedName>
        <fullName evidence="3">Reverse transcriptase domain-containing protein</fullName>
    </submittedName>
</protein>
<evidence type="ECO:0000313" key="3">
    <source>
        <dbReference type="EMBL" id="GEU84811.1"/>
    </source>
</evidence>
<evidence type="ECO:0000259" key="2">
    <source>
        <dbReference type="Pfam" id="PF07727"/>
    </source>
</evidence>
<feature type="region of interest" description="Disordered" evidence="1">
    <location>
        <begin position="227"/>
        <end position="258"/>
    </location>
</feature>
<dbReference type="InterPro" id="IPR013103">
    <property type="entry name" value="RVT_2"/>
</dbReference>
<dbReference type="EMBL" id="BKCJ010008974">
    <property type="protein sequence ID" value="GEU84811.1"/>
    <property type="molecule type" value="Genomic_DNA"/>
</dbReference>
<accession>A0A6L2NF02</accession>
<evidence type="ECO:0000256" key="1">
    <source>
        <dbReference type="SAM" id="MobiDB-lite"/>
    </source>
</evidence>
<keyword evidence="3" id="KW-0548">Nucleotidyltransferase</keyword>
<feature type="compositionally biased region" description="Basic and acidic residues" evidence="1">
    <location>
        <begin position="230"/>
        <end position="248"/>
    </location>
</feature>
<dbReference type="Pfam" id="PF07727">
    <property type="entry name" value="RVT_2"/>
    <property type="match status" value="1"/>
</dbReference>
<feature type="domain" description="Reverse transcriptase Ty1/copia-type" evidence="2">
    <location>
        <begin position="1"/>
        <end position="45"/>
    </location>
</feature>
<proteinExistence type="predicted"/>
<dbReference type="GO" id="GO:0003964">
    <property type="term" value="F:RNA-directed DNA polymerase activity"/>
    <property type="evidence" value="ECO:0007669"/>
    <property type="project" value="UniProtKB-KW"/>
</dbReference>